<evidence type="ECO:0000256" key="1">
    <source>
        <dbReference type="SAM" id="SignalP"/>
    </source>
</evidence>
<keyword evidence="1" id="KW-0732">Signal</keyword>
<name>A0A151QTL4_CAJCA</name>
<dbReference type="Gramene" id="C.cajan_46065.t">
    <property type="protein sequence ID" value="C.cajan_46065.t.cds1"/>
    <property type="gene ID" value="C.cajan_46065"/>
</dbReference>
<dbReference type="AlphaFoldDB" id="A0A151QTL4"/>
<reference evidence="2" key="1">
    <citation type="journal article" date="2012" name="Nat. Biotechnol.">
        <title>Draft genome sequence of pigeonpea (Cajanus cajan), an orphan legume crop of resource-poor farmers.</title>
        <authorList>
            <person name="Varshney R.K."/>
            <person name="Chen W."/>
            <person name="Li Y."/>
            <person name="Bharti A.K."/>
            <person name="Saxena R.K."/>
            <person name="Schlueter J.A."/>
            <person name="Donoghue M.T."/>
            <person name="Azam S."/>
            <person name="Fan G."/>
            <person name="Whaley A.M."/>
            <person name="Farmer A.D."/>
            <person name="Sheridan J."/>
            <person name="Iwata A."/>
            <person name="Tuteja R."/>
            <person name="Penmetsa R.V."/>
            <person name="Wu W."/>
            <person name="Upadhyaya H.D."/>
            <person name="Yang S.P."/>
            <person name="Shah T."/>
            <person name="Saxena K.B."/>
            <person name="Michael T."/>
            <person name="McCombie W.R."/>
            <person name="Yang B."/>
            <person name="Zhang G."/>
            <person name="Yang H."/>
            <person name="Wang J."/>
            <person name="Spillane C."/>
            <person name="Cook D.R."/>
            <person name="May G.D."/>
            <person name="Xu X."/>
            <person name="Jackson S.A."/>
        </authorList>
    </citation>
    <scope>NUCLEOTIDE SEQUENCE [LARGE SCALE GENOMIC DNA]</scope>
</reference>
<sequence length="75" mass="8422">MALMSVFLNCFTSSTSVQVSDYAEGSSSQLKFPSSEKPKNKLKSKEAPLVVSYFPINHYYPSHVCSDMDTASYQW</sequence>
<dbReference type="EMBL" id="KQ484834">
    <property type="protein sequence ID" value="KYP33610.1"/>
    <property type="molecule type" value="Genomic_DNA"/>
</dbReference>
<dbReference type="Proteomes" id="UP000075243">
    <property type="component" value="Unassembled WGS sequence"/>
</dbReference>
<feature type="chain" id="PRO_5007587533" evidence="1">
    <location>
        <begin position="17"/>
        <end position="75"/>
    </location>
</feature>
<dbReference type="PANTHER" id="PTHR37748">
    <property type="entry name" value="PROTEIN, PUTATIVE-RELATED"/>
    <property type="match status" value="1"/>
</dbReference>
<gene>
    <name evidence="2" type="ORF">KK1_045527</name>
</gene>
<proteinExistence type="predicted"/>
<accession>A0A151QTL4</accession>
<keyword evidence="3" id="KW-1185">Reference proteome</keyword>
<organism evidence="2 3">
    <name type="scientific">Cajanus cajan</name>
    <name type="common">Pigeon pea</name>
    <name type="synonym">Cajanus indicus</name>
    <dbReference type="NCBI Taxonomy" id="3821"/>
    <lineage>
        <taxon>Eukaryota</taxon>
        <taxon>Viridiplantae</taxon>
        <taxon>Streptophyta</taxon>
        <taxon>Embryophyta</taxon>
        <taxon>Tracheophyta</taxon>
        <taxon>Spermatophyta</taxon>
        <taxon>Magnoliopsida</taxon>
        <taxon>eudicotyledons</taxon>
        <taxon>Gunneridae</taxon>
        <taxon>Pentapetalae</taxon>
        <taxon>rosids</taxon>
        <taxon>fabids</taxon>
        <taxon>Fabales</taxon>
        <taxon>Fabaceae</taxon>
        <taxon>Papilionoideae</taxon>
        <taxon>50 kb inversion clade</taxon>
        <taxon>NPAAA clade</taxon>
        <taxon>indigoferoid/millettioid clade</taxon>
        <taxon>Phaseoleae</taxon>
        <taxon>Cajanus</taxon>
    </lineage>
</organism>
<protein>
    <submittedName>
        <fullName evidence="2">Uncharacterized protein</fullName>
    </submittedName>
</protein>
<dbReference type="PANTHER" id="PTHR37748:SF1">
    <property type="entry name" value="PROTEIN, PUTATIVE-RELATED"/>
    <property type="match status" value="1"/>
</dbReference>
<evidence type="ECO:0000313" key="2">
    <source>
        <dbReference type="EMBL" id="KYP33610.1"/>
    </source>
</evidence>
<feature type="signal peptide" evidence="1">
    <location>
        <begin position="1"/>
        <end position="16"/>
    </location>
</feature>
<evidence type="ECO:0000313" key="3">
    <source>
        <dbReference type="Proteomes" id="UP000075243"/>
    </source>
</evidence>